<feature type="region of interest" description="Disordered" evidence="1">
    <location>
        <begin position="1"/>
        <end position="27"/>
    </location>
</feature>
<accession>A0A7S2HF07</accession>
<evidence type="ECO:0000313" key="2">
    <source>
        <dbReference type="EMBL" id="CAD9488791.1"/>
    </source>
</evidence>
<sequence length="148" mass="16476">MNPRSEGTHAIRSMSETSSSTSSSSTNSVSFSLVKIREHSIVLGDHPDCSEGPPLSIGWEYNEKENLDIGSYESQRGKRRTRYELILSCKERRTILSKIVGLSAKEIVAAEIEVMKAKEQREKAAKLKLSEKASRVFGSAGKKAFNRR</sequence>
<reference evidence="2" key="1">
    <citation type="submission" date="2021-01" db="EMBL/GenBank/DDBJ databases">
        <authorList>
            <person name="Corre E."/>
            <person name="Pelletier E."/>
            <person name="Niang G."/>
            <person name="Scheremetjew M."/>
            <person name="Finn R."/>
            <person name="Kale V."/>
            <person name="Holt S."/>
            <person name="Cochrane G."/>
            <person name="Meng A."/>
            <person name="Brown T."/>
            <person name="Cohen L."/>
        </authorList>
    </citation>
    <scope>NUCLEOTIDE SEQUENCE</scope>
    <source>
        <strain evidence="2">CCMP826</strain>
    </source>
</reference>
<organism evidence="2">
    <name type="scientific">Helicotheca tamesis</name>
    <dbReference type="NCBI Taxonomy" id="374047"/>
    <lineage>
        <taxon>Eukaryota</taxon>
        <taxon>Sar</taxon>
        <taxon>Stramenopiles</taxon>
        <taxon>Ochrophyta</taxon>
        <taxon>Bacillariophyta</taxon>
        <taxon>Mediophyceae</taxon>
        <taxon>Lithodesmiophycidae</taxon>
        <taxon>Lithodesmiales</taxon>
        <taxon>Lithodesmiaceae</taxon>
        <taxon>Helicotheca</taxon>
    </lineage>
</organism>
<gene>
    <name evidence="2" type="ORF">HTAM1171_LOCUS5169</name>
</gene>
<dbReference type="AlphaFoldDB" id="A0A7S2HF07"/>
<proteinExistence type="predicted"/>
<evidence type="ECO:0000256" key="1">
    <source>
        <dbReference type="SAM" id="MobiDB-lite"/>
    </source>
</evidence>
<dbReference type="EMBL" id="HBGV01008358">
    <property type="protein sequence ID" value="CAD9488791.1"/>
    <property type="molecule type" value="Transcribed_RNA"/>
</dbReference>
<feature type="compositionally biased region" description="Low complexity" evidence="1">
    <location>
        <begin position="13"/>
        <end position="27"/>
    </location>
</feature>
<protein>
    <submittedName>
        <fullName evidence="2">Uncharacterized protein</fullName>
    </submittedName>
</protein>
<name>A0A7S2HF07_9STRA</name>